<feature type="domain" description="Myb-like" evidence="5">
    <location>
        <begin position="65"/>
        <end position="115"/>
    </location>
</feature>
<keyword evidence="4" id="KW-0539">Nucleus</keyword>
<dbReference type="EMBL" id="PDCK01000045">
    <property type="protein sequence ID" value="PRQ20986.1"/>
    <property type="molecule type" value="Genomic_DNA"/>
</dbReference>
<evidence type="ECO:0000313" key="8">
    <source>
        <dbReference type="Proteomes" id="UP000238479"/>
    </source>
</evidence>
<dbReference type="AlphaFoldDB" id="A0A2P6PGD0"/>
<dbReference type="PANTHER" id="PTHR10641:SF1418">
    <property type="entry name" value="MYB-RELATED TRANSCRIPTION FACTOR"/>
    <property type="match status" value="1"/>
</dbReference>
<comment type="subcellular location">
    <subcellularLocation>
        <location evidence="1">Nucleus</location>
    </subcellularLocation>
</comment>
<keyword evidence="2" id="KW-0677">Repeat</keyword>
<dbReference type="GO" id="GO:0003677">
    <property type="term" value="F:DNA binding"/>
    <property type="evidence" value="ECO:0007669"/>
    <property type="project" value="UniProtKB-KW"/>
</dbReference>
<dbReference type="PANTHER" id="PTHR10641">
    <property type="entry name" value="MYB FAMILY TRANSCRIPTION FACTOR"/>
    <property type="match status" value="1"/>
</dbReference>
<dbReference type="SMART" id="SM00717">
    <property type="entry name" value="SANT"/>
    <property type="match status" value="2"/>
</dbReference>
<dbReference type="InterPro" id="IPR015495">
    <property type="entry name" value="Myb_TF_plants"/>
</dbReference>
<sequence>MVRTPCCDQCNKGSLKNGTWAPVEDRKLLDYITRFGYWNWRQLPKFAGLSRCGKKCRLRWLNYLNPNIKRRNYTCEEEEIIIRLHEKLGNKWSAIAEQLQGRTDIEVKNHWHRNLKRRFMVNKRTRPPQFQSDAGAICDDQPRTKRIPQTPDYLKDYVWSKR</sequence>
<dbReference type="FunFam" id="1.10.10.60:FF:000001">
    <property type="entry name" value="MYB-related transcription factor"/>
    <property type="match status" value="1"/>
</dbReference>
<organism evidence="7 8">
    <name type="scientific">Rosa chinensis</name>
    <name type="common">China rose</name>
    <dbReference type="NCBI Taxonomy" id="74649"/>
    <lineage>
        <taxon>Eukaryota</taxon>
        <taxon>Viridiplantae</taxon>
        <taxon>Streptophyta</taxon>
        <taxon>Embryophyta</taxon>
        <taxon>Tracheophyta</taxon>
        <taxon>Spermatophyta</taxon>
        <taxon>Magnoliopsida</taxon>
        <taxon>eudicotyledons</taxon>
        <taxon>Gunneridae</taxon>
        <taxon>Pentapetalae</taxon>
        <taxon>rosids</taxon>
        <taxon>fabids</taxon>
        <taxon>Rosales</taxon>
        <taxon>Rosaceae</taxon>
        <taxon>Rosoideae</taxon>
        <taxon>Rosoideae incertae sedis</taxon>
        <taxon>Rosa</taxon>
    </lineage>
</organism>
<dbReference type="STRING" id="74649.A0A2P6PGD0"/>
<keyword evidence="8" id="KW-1185">Reference proteome</keyword>
<evidence type="ECO:0000259" key="6">
    <source>
        <dbReference type="PROSITE" id="PS51294"/>
    </source>
</evidence>
<keyword evidence="3" id="KW-0238">DNA-binding</keyword>
<gene>
    <name evidence="7" type="ORF">RchiOBHm_Chr7g0234171</name>
</gene>
<evidence type="ECO:0000256" key="3">
    <source>
        <dbReference type="ARBA" id="ARBA00023125"/>
    </source>
</evidence>
<dbReference type="PROSITE" id="PS51294">
    <property type="entry name" value="HTH_MYB"/>
    <property type="match status" value="2"/>
</dbReference>
<protein>
    <submittedName>
        <fullName evidence="7">Putative transcription factor MYB-HB-like family</fullName>
    </submittedName>
</protein>
<name>A0A2P6PGD0_ROSCH</name>
<dbReference type="CDD" id="cd00167">
    <property type="entry name" value="SANT"/>
    <property type="match status" value="2"/>
</dbReference>
<dbReference type="InterPro" id="IPR009057">
    <property type="entry name" value="Homeodomain-like_sf"/>
</dbReference>
<dbReference type="Gene3D" id="1.10.10.60">
    <property type="entry name" value="Homeodomain-like"/>
    <property type="match status" value="2"/>
</dbReference>
<dbReference type="OrthoDB" id="2143914at2759"/>
<dbReference type="GO" id="GO:0005634">
    <property type="term" value="C:nucleus"/>
    <property type="evidence" value="ECO:0007669"/>
    <property type="project" value="UniProtKB-SubCell"/>
</dbReference>
<proteinExistence type="predicted"/>
<dbReference type="OMA" id="MAYVERN"/>
<reference evidence="7 8" key="1">
    <citation type="journal article" date="2018" name="Nat. Genet.">
        <title>The Rosa genome provides new insights in the design of modern roses.</title>
        <authorList>
            <person name="Bendahmane M."/>
        </authorList>
    </citation>
    <scope>NUCLEOTIDE SEQUENCE [LARGE SCALE GENOMIC DNA]</scope>
    <source>
        <strain evidence="8">cv. Old Blush</strain>
    </source>
</reference>
<dbReference type="InterPro" id="IPR017930">
    <property type="entry name" value="Myb_dom"/>
</dbReference>
<dbReference type="Pfam" id="PF00249">
    <property type="entry name" value="Myb_DNA-binding"/>
    <property type="match status" value="2"/>
</dbReference>
<dbReference type="InterPro" id="IPR001005">
    <property type="entry name" value="SANT/Myb"/>
</dbReference>
<accession>A0A2P6PGD0</accession>
<evidence type="ECO:0000313" key="7">
    <source>
        <dbReference type="EMBL" id="PRQ20986.1"/>
    </source>
</evidence>
<evidence type="ECO:0000256" key="1">
    <source>
        <dbReference type="ARBA" id="ARBA00004123"/>
    </source>
</evidence>
<comment type="caution">
    <text evidence="7">The sequence shown here is derived from an EMBL/GenBank/DDBJ whole genome shotgun (WGS) entry which is preliminary data.</text>
</comment>
<evidence type="ECO:0000256" key="2">
    <source>
        <dbReference type="ARBA" id="ARBA00022737"/>
    </source>
</evidence>
<evidence type="ECO:0000259" key="5">
    <source>
        <dbReference type="PROSITE" id="PS50090"/>
    </source>
</evidence>
<feature type="domain" description="Myb-like" evidence="5">
    <location>
        <begin position="12"/>
        <end position="64"/>
    </location>
</feature>
<evidence type="ECO:0000256" key="4">
    <source>
        <dbReference type="ARBA" id="ARBA00023242"/>
    </source>
</evidence>
<dbReference type="Proteomes" id="UP000238479">
    <property type="component" value="Chromosome 7"/>
</dbReference>
<feature type="domain" description="HTH myb-type" evidence="6">
    <location>
        <begin position="12"/>
        <end position="64"/>
    </location>
</feature>
<feature type="domain" description="HTH myb-type" evidence="6">
    <location>
        <begin position="65"/>
        <end position="119"/>
    </location>
</feature>
<dbReference type="PROSITE" id="PS50090">
    <property type="entry name" value="MYB_LIKE"/>
    <property type="match status" value="2"/>
</dbReference>
<dbReference type="SUPFAM" id="SSF46689">
    <property type="entry name" value="Homeodomain-like"/>
    <property type="match status" value="1"/>
</dbReference>
<dbReference type="Gramene" id="PRQ20986">
    <property type="protein sequence ID" value="PRQ20986"/>
    <property type="gene ID" value="RchiOBHm_Chr7g0234171"/>
</dbReference>